<sequence>MELDINATESYSMAELKKLYQKRGLKILRGYPKFENQIALKAWEQVCRMQAPVLDNYNEEDAVDEKEEEIKIEDDCFEKALGLEKKVLLFPLALEPERVGDQLE</sequence>
<organism evidence="1 2">
    <name type="scientific">Pleurodeles waltl</name>
    <name type="common">Iberian ribbed newt</name>
    <dbReference type="NCBI Taxonomy" id="8319"/>
    <lineage>
        <taxon>Eukaryota</taxon>
        <taxon>Metazoa</taxon>
        <taxon>Chordata</taxon>
        <taxon>Craniata</taxon>
        <taxon>Vertebrata</taxon>
        <taxon>Euteleostomi</taxon>
        <taxon>Amphibia</taxon>
        <taxon>Batrachia</taxon>
        <taxon>Caudata</taxon>
        <taxon>Salamandroidea</taxon>
        <taxon>Salamandridae</taxon>
        <taxon>Pleurodelinae</taxon>
        <taxon>Pleurodeles</taxon>
    </lineage>
</organism>
<dbReference type="Proteomes" id="UP001066276">
    <property type="component" value="Chromosome 2_1"/>
</dbReference>
<comment type="caution">
    <text evidence="1">The sequence shown here is derived from an EMBL/GenBank/DDBJ whole genome shotgun (WGS) entry which is preliminary data.</text>
</comment>
<dbReference type="EMBL" id="JANPWB010000003">
    <property type="protein sequence ID" value="KAJ1199882.1"/>
    <property type="molecule type" value="Genomic_DNA"/>
</dbReference>
<accession>A0AAV7VEZ4</accession>
<evidence type="ECO:0000313" key="2">
    <source>
        <dbReference type="Proteomes" id="UP001066276"/>
    </source>
</evidence>
<protein>
    <submittedName>
        <fullName evidence="1">Uncharacterized protein</fullName>
    </submittedName>
</protein>
<proteinExistence type="predicted"/>
<reference evidence="1" key="1">
    <citation type="journal article" date="2022" name="bioRxiv">
        <title>Sequencing and chromosome-scale assembly of the giantPleurodeles waltlgenome.</title>
        <authorList>
            <person name="Brown T."/>
            <person name="Elewa A."/>
            <person name="Iarovenko S."/>
            <person name="Subramanian E."/>
            <person name="Araus A.J."/>
            <person name="Petzold A."/>
            <person name="Susuki M."/>
            <person name="Suzuki K.-i.T."/>
            <person name="Hayashi T."/>
            <person name="Toyoda A."/>
            <person name="Oliveira C."/>
            <person name="Osipova E."/>
            <person name="Leigh N.D."/>
            <person name="Simon A."/>
            <person name="Yun M.H."/>
        </authorList>
    </citation>
    <scope>NUCLEOTIDE SEQUENCE</scope>
    <source>
        <strain evidence="1">20211129_DDA</strain>
        <tissue evidence="1">Liver</tissue>
    </source>
</reference>
<dbReference type="AlphaFoldDB" id="A0AAV7VEZ4"/>
<keyword evidence="2" id="KW-1185">Reference proteome</keyword>
<evidence type="ECO:0000313" key="1">
    <source>
        <dbReference type="EMBL" id="KAJ1199882.1"/>
    </source>
</evidence>
<name>A0AAV7VEZ4_PLEWA</name>
<gene>
    <name evidence="1" type="ORF">NDU88_003714</name>
</gene>